<evidence type="ECO:0000256" key="9">
    <source>
        <dbReference type="RuleBase" id="RU362091"/>
    </source>
</evidence>
<feature type="transmembrane region" description="Helical" evidence="10">
    <location>
        <begin position="491"/>
        <end position="512"/>
    </location>
</feature>
<keyword evidence="4" id="KW-1003">Cell membrane</keyword>
<feature type="transmembrane region" description="Helical" evidence="10">
    <location>
        <begin position="460"/>
        <end position="485"/>
    </location>
</feature>
<dbReference type="Gene3D" id="1.20.1730.10">
    <property type="entry name" value="Sodium/glucose cotransporter"/>
    <property type="match status" value="1"/>
</dbReference>
<feature type="transmembrane region" description="Helical" evidence="10">
    <location>
        <begin position="136"/>
        <end position="164"/>
    </location>
</feature>
<evidence type="ECO:0000256" key="6">
    <source>
        <dbReference type="ARBA" id="ARBA00022847"/>
    </source>
</evidence>
<evidence type="ECO:0000313" key="11">
    <source>
        <dbReference type="EMBL" id="GAA5215819.1"/>
    </source>
</evidence>
<keyword evidence="12" id="KW-1185">Reference proteome</keyword>
<feature type="transmembrane region" description="Helical" evidence="10">
    <location>
        <begin position="425"/>
        <end position="448"/>
    </location>
</feature>
<sequence>MVSLGLLGSGAVEPFGASVRQPVIISLLVFIGCALLWLVMLVSGRDSPDEVYVADRSLSPVVNGFAMAGEFITAVSLLAIPGAIALFGYDGFAAAVDALLGLGVALLLAQRIRNSGCYTLGDLFGLRARGPAPRTAAALVTLAITLPLLLIQLRAAGISVSLVIGASTEHVQVICTIMVGCLIACFAAVAELRGTTFMQVVKVPLTLVTLTVITLLALRKFGWDPGNLLSAAAKASPAPDEYLSPGMWPYETSFGPLNDVGAHLVVILGTAMAPHLILRISASRSGRSARQSVSIAAVLSTAFVALLLAAGLASTAVVGSRTIGAVDGNGQSALVLLASGLFHEASTARVVLVTAISCVAFLAVLTAVSSVTFAAAVSLVHDVFGRYRRHRTDEGEIRVLRLAVVVLCVLGLSLSAATYRYQVEFLITFAMSVAASCVFPALIYTFFWRRFNRRGLLWTVYGGLLLCVVLMFFSSSVSGSAYALWPEEDFAWYPFQTPGLAAVPTAFLLGWIGSVTSPPASGSATAADHSFLTERRAGPTTAARGQ</sequence>
<comment type="subcellular location">
    <subcellularLocation>
        <location evidence="1">Cell membrane</location>
        <topology evidence="1">Multi-pass membrane protein</topology>
    </subcellularLocation>
</comment>
<evidence type="ECO:0000256" key="8">
    <source>
        <dbReference type="ARBA" id="ARBA00023136"/>
    </source>
</evidence>
<dbReference type="InterPro" id="IPR001734">
    <property type="entry name" value="Na/solute_symporter"/>
</dbReference>
<feature type="transmembrane region" description="Helical" evidence="10">
    <location>
        <begin position="399"/>
        <end position="419"/>
    </location>
</feature>
<keyword evidence="8 10" id="KW-0472">Membrane</keyword>
<evidence type="ECO:0000256" key="10">
    <source>
        <dbReference type="SAM" id="Phobius"/>
    </source>
</evidence>
<feature type="transmembrane region" description="Helical" evidence="10">
    <location>
        <begin position="23"/>
        <end position="43"/>
    </location>
</feature>
<feature type="transmembrane region" description="Helical" evidence="10">
    <location>
        <begin position="293"/>
        <end position="313"/>
    </location>
</feature>
<feature type="transmembrane region" description="Helical" evidence="10">
    <location>
        <begin position="201"/>
        <end position="218"/>
    </location>
</feature>
<feature type="transmembrane region" description="Helical" evidence="10">
    <location>
        <begin position="92"/>
        <end position="109"/>
    </location>
</feature>
<keyword evidence="3" id="KW-0813">Transport</keyword>
<keyword evidence="7 10" id="KW-1133">Transmembrane helix</keyword>
<comment type="similarity">
    <text evidence="2 9">Belongs to the sodium:solute symporter (SSF) (TC 2.A.21) family.</text>
</comment>
<keyword evidence="6" id="KW-0769">Symport</keyword>
<name>A0ABP9TFX3_9ACTN</name>
<comment type="caution">
    <text evidence="11">The sequence shown here is derived from an EMBL/GenBank/DDBJ whole genome shotgun (WGS) entry which is preliminary data.</text>
</comment>
<gene>
    <name evidence="11" type="ORF">GCM10023323_66370</name>
</gene>
<dbReference type="InterPro" id="IPR038377">
    <property type="entry name" value="Na/Glc_symporter_sf"/>
</dbReference>
<evidence type="ECO:0000256" key="3">
    <source>
        <dbReference type="ARBA" id="ARBA00022448"/>
    </source>
</evidence>
<dbReference type="InterPro" id="IPR050277">
    <property type="entry name" value="Sodium:Solute_Symporter"/>
</dbReference>
<dbReference type="PANTHER" id="PTHR48086">
    <property type="entry name" value="SODIUM/PROLINE SYMPORTER-RELATED"/>
    <property type="match status" value="1"/>
</dbReference>
<protein>
    <submittedName>
        <fullName evidence="11">Cation acetate symporter</fullName>
    </submittedName>
</protein>
<feature type="transmembrane region" description="Helical" evidence="10">
    <location>
        <begin position="260"/>
        <end position="281"/>
    </location>
</feature>
<accession>A0ABP9TFX3</accession>
<proteinExistence type="inferred from homology"/>
<dbReference type="PROSITE" id="PS50283">
    <property type="entry name" value="NA_SOLUT_SYMP_3"/>
    <property type="match status" value="1"/>
</dbReference>
<feature type="transmembrane region" description="Helical" evidence="10">
    <location>
        <begin position="170"/>
        <end position="189"/>
    </location>
</feature>
<evidence type="ECO:0000256" key="2">
    <source>
        <dbReference type="ARBA" id="ARBA00006434"/>
    </source>
</evidence>
<keyword evidence="5 10" id="KW-0812">Transmembrane</keyword>
<feature type="transmembrane region" description="Helical" evidence="10">
    <location>
        <begin position="350"/>
        <end position="379"/>
    </location>
</feature>
<feature type="transmembrane region" description="Helical" evidence="10">
    <location>
        <begin position="64"/>
        <end position="86"/>
    </location>
</feature>
<evidence type="ECO:0000256" key="4">
    <source>
        <dbReference type="ARBA" id="ARBA00022475"/>
    </source>
</evidence>
<dbReference type="Pfam" id="PF00474">
    <property type="entry name" value="SSF"/>
    <property type="match status" value="1"/>
</dbReference>
<dbReference type="EMBL" id="BAABJR010000023">
    <property type="protein sequence ID" value="GAA5215819.1"/>
    <property type="molecule type" value="Genomic_DNA"/>
</dbReference>
<dbReference type="PANTHER" id="PTHR48086:SF6">
    <property type="entry name" value="CATION_ACETATE SYMPORTER ACTP"/>
    <property type="match status" value="1"/>
</dbReference>
<dbReference type="Proteomes" id="UP001499878">
    <property type="component" value="Unassembled WGS sequence"/>
</dbReference>
<evidence type="ECO:0000256" key="1">
    <source>
        <dbReference type="ARBA" id="ARBA00004651"/>
    </source>
</evidence>
<evidence type="ECO:0000313" key="12">
    <source>
        <dbReference type="Proteomes" id="UP001499878"/>
    </source>
</evidence>
<organism evidence="11 12">
    <name type="scientific">Streptomyces thinghirensis</name>
    <dbReference type="NCBI Taxonomy" id="551547"/>
    <lineage>
        <taxon>Bacteria</taxon>
        <taxon>Bacillati</taxon>
        <taxon>Actinomycetota</taxon>
        <taxon>Actinomycetes</taxon>
        <taxon>Kitasatosporales</taxon>
        <taxon>Streptomycetaceae</taxon>
        <taxon>Streptomyces</taxon>
    </lineage>
</organism>
<reference evidence="12" key="1">
    <citation type="journal article" date="2019" name="Int. J. Syst. Evol. Microbiol.">
        <title>The Global Catalogue of Microorganisms (GCM) 10K type strain sequencing project: providing services to taxonomists for standard genome sequencing and annotation.</title>
        <authorList>
            <consortium name="The Broad Institute Genomics Platform"/>
            <consortium name="The Broad Institute Genome Sequencing Center for Infectious Disease"/>
            <person name="Wu L."/>
            <person name="Ma J."/>
        </authorList>
    </citation>
    <scope>NUCLEOTIDE SEQUENCE [LARGE SCALE GENOMIC DNA]</scope>
    <source>
        <strain evidence="12">JCM 18306</strain>
    </source>
</reference>
<evidence type="ECO:0000256" key="5">
    <source>
        <dbReference type="ARBA" id="ARBA00022692"/>
    </source>
</evidence>
<evidence type="ECO:0000256" key="7">
    <source>
        <dbReference type="ARBA" id="ARBA00022989"/>
    </source>
</evidence>